<dbReference type="EMBL" id="BMTL01000053">
    <property type="protein sequence ID" value="GGS27981.1"/>
    <property type="molecule type" value="Genomic_DNA"/>
</dbReference>
<dbReference type="Proteomes" id="UP000606194">
    <property type="component" value="Unassembled WGS sequence"/>
</dbReference>
<dbReference type="AlphaFoldDB" id="A0A918LBH4"/>
<reference evidence="1" key="1">
    <citation type="journal article" date="2014" name="Int. J. Syst. Evol. Microbiol.">
        <title>Complete genome sequence of Corynebacterium casei LMG S-19264T (=DSM 44701T), isolated from a smear-ripened cheese.</title>
        <authorList>
            <consortium name="US DOE Joint Genome Institute (JGI-PGF)"/>
            <person name="Walter F."/>
            <person name="Albersmeier A."/>
            <person name="Kalinowski J."/>
            <person name="Ruckert C."/>
        </authorList>
    </citation>
    <scope>NUCLEOTIDE SEQUENCE</scope>
    <source>
        <strain evidence="1">JCM 4386</strain>
    </source>
</reference>
<organism evidence="1 2">
    <name type="scientific">Streptomyces humidus</name>
    <dbReference type="NCBI Taxonomy" id="52259"/>
    <lineage>
        <taxon>Bacteria</taxon>
        <taxon>Bacillati</taxon>
        <taxon>Actinomycetota</taxon>
        <taxon>Actinomycetes</taxon>
        <taxon>Kitasatosporales</taxon>
        <taxon>Streptomycetaceae</taxon>
        <taxon>Streptomyces</taxon>
    </lineage>
</organism>
<reference evidence="1" key="2">
    <citation type="submission" date="2020-09" db="EMBL/GenBank/DDBJ databases">
        <authorList>
            <person name="Sun Q."/>
            <person name="Ohkuma M."/>
        </authorList>
    </citation>
    <scope>NUCLEOTIDE SEQUENCE</scope>
    <source>
        <strain evidence="1">JCM 4386</strain>
    </source>
</reference>
<evidence type="ECO:0000313" key="2">
    <source>
        <dbReference type="Proteomes" id="UP000606194"/>
    </source>
</evidence>
<protein>
    <submittedName>
        <fullName evidence="1">Uncharacterized protein</fullName>
    </submittedName>
</protein>
<dbReference type="RefSeq" id="WP_190154077.1">
    <property type="nucleotide sequence ID" value="NZ_BMTL01000053.1"/>
</dbReference>
<keyword evidence="2" id="KW-1185">Reference proteome</keyword>
<sequence>MQLPPARLPARTVVRLLADRRVGEHVYGGRMTMSAAGDRIRNRADYWVRAAEDVLREHTETFWMWPATPARLTRELAAHGFAPLPGYEESELPAVTLRDRR</sequence>
<proteinExistence type="predicted"/>
<evidence type="ECO:0000313" key="1">
    <source>
        <dbReference type="EMBL" id="GGS27981.1"/>
    </source>
</evidence>
<comment type="caution">
    <text evidence="1">The sequence shown here is derived from an EMBL/GenBank/DDBJ whole genome shotgun (WGS) entry which is preliminary data.</text>
</comment>
<accession>A0A918LBH4</accession>
<gene>
    <name evidence="1" type="ORF">GCM10010269_78290</name>
</gene>
<name>A0A918LBH4_9ACTN</name>